<dbReference type="EMBL" id="CP049989">
    <property type="protein sequence ID" value="QIM51751.1"/>
    <property type="molecule type" value="Genomic_DNA"/>
</dbReference>
<sequence length="427" mass="45860">MLSVLRHRTYRRLFGAQAIALVGTGLATVALSLLAFELAGQSAGLVLGTALAIKMVAYVGIAPVATAVAQRLPRRQLLVALDLVRAAVALSLPFVTQIWQIYALIFLLQAASASFTPTFQATIPDVLPDEQEYTKALSLSRMAYDLESLLSPMLAAALLGVMSFHALFAGTVLGFLASALLVASVTLPGPAAAERRGFYDRTTRGLRIYLATPRLRGLLAINFGLAAAGAMVFVNTVVLVQAQWGLPQNALALALASFGAGSMVAALGLPRLLERWPDRPVMLTGTAALCVLMVAGIWLTSYPPLLLLWFMVGVAYAIAQTPSGRLLRRSAHPTDRPALFAAQFALSHACWLLFYPLAGWAGAHWGLSATFGVLGAAVLLALCVAWRLWPAEDPEVIEHHHDDGTRHAHAYWIDDQHPHWPVSRSKP</sequence>
<feature type="transmembrane region" description="Helical" evidence="6">
    <location>
        <begin position="364"/>
        <end position="389"/>
    </location>
</feature>
<evidence type="ECO:0000256" key="4">
    <source>
        <dbReference type="ARBA" id="ARBA00022989"/>
    </source>
</evidence>
<dbReference type="GO" id="GO:0022857">
    <property type="term" value="F:transmembrane transporter activity"/>
    <property type="evidence" value="ECO:0007669"/>
    <property type="project" value="InterPro"/>
</dbReference>
<organism evidence="7 8">
    <name type="scientific">Hydrogenophaga crocea</name>
    <dbReference type="NCBI Taxonomy" id="2716225"/>
    <lineage>
        <taxon>Bacteria</taxon>
        <taxon>Pseudomonadati</taxon>
        <taxon>Pseudomonadota</taxon>
        <taxon>Betaproteobacteria</taxon>
        <taxon>Burkholderiales</taxon>
        <taxon>Comamonadaceae</taxon>
        <taxon>Hydrogenophaga</taxon>
    </lineage>
</organism>
<protein>
    <submittedName>
        <fullName evidence="7">MFS transporter</fullName>
    </submittedName>
</protein>
<dbReference type="AlphaFoldDB" id="A0A6G8IF64"/>
<evidence type="ECO:0000313" key="8">
    <source>
        <dbReference type="Proteomes" id="UP000503162"/>
    </source>
</evidence>
<feature type="transmembrane region" description="Helical" evidence="6">
    <location>
        <begin position="281"/>
        <end position="300"/>
    </location>
</feature>
<evidence type="ECO:0000256" key="6">
    <source>
        <dbReference type="SAM" id="Phobius"/>
    </source>
</evidence>
<dbReference type="RefSeq" id="WP_166226036.1">
    <property type="nucleotide sequence ID" value="NZ_CP049989.1"/>
</dbReference>
<comment type="subcellular location">
    <subcellularLocation>
        <location evidence="1">Cell membrane</location>
        <topology evidence="1">Multi-pass membrane protein</topology>
    </subcellularLocation>
</comment>
<dbReference type="CDD" id="cd06173">
    <property type="entry name" value="MFS_MefA_like"/>
    <property type="match status" value="1"/>
</dbReference>
<keyword evidence="8" id="KW-1185">Reference proteome</keyword>
<feature type="transmembrane region" description="Helical" evidence="6">
    <location>
        <begin position="12"/>
        <end position="36"/>
    </location>
</feature>
<feature type="transmembrane region" description="Helical" evidence="6">
    <location>
        <begin position="148"/>
        <end position="168"/>
    </location>
</feature>
<keyword evidence="3 6" id="KW-0812">Transmembrane</keyword>
<feature type="transmembrane region" description="Helical" evidence="6">
    <location>
        <begin position="339"/>
        <end position="358"/>
    </location>
</feature>
<feature type="transmembrane region" description="Helical" evidence="6">
    <location>
        <begin position="306"/>
        <end position="327"/>
    </location>
</feature>
<keyword evidence="4 6" id="KW-1133">Transmembrane helix</keyword>
<evidence type="ECO:0000256" key="2">
    <source>
        <dbReference type="ARBA" id="ARBA00022475"/>
    </source>
</evidence>
<accession>A0A6G8IF64</accession>
<feature type="transmembrane region" description="Helical" evidence="6">
    <location>
        <begin position="250"/>
        <end position="269"/>
    </location>
</feature>
<dbReference type="PANTHER" id="PTHR23513:SF6">
    <property type="entry name" value="MAJOR FACILITATOR SUPERFAMILY ASSOCIATED DOMAIN-CONTAINING PROTEIN"/>
    <property type="match status" value="1"/>
</dbReference>
<proteinExistence type="predicted"/>
<dbReference type="PANTHER" id="PTHR23513">
    <property type="entry name" value="INTEGRAL MEMBRANE EFFLUX PROTEIN-RELATED"/>
    <property type="match status" value="1"/>
</dbReference>
<reference evidence="7 8" key="1">
    <citation type="submission" date="2020-03" db="EMBL/GenBank/DDBJ databases">
        <title>Hydrogenophaga sp. nov. isolated from cyanobacterial mat.</title>
        <authorList>
            <person name="Thorat V."/>
            <person name="Kirdat K."/>
            <person name="Tiwarekar B."/>
            <person name="Costa E.D."/>
            <person name="Yadav A."/>
        </authorList>
    </citation>
    <scope>NUCLEOTIDE SEQUENCE [LARGE SCALE GENOMIC DNA]</scope>
    <source>
        <strain evidence="7 8">BA0156</strain>
    </source>
</reference>
<evidence type="ECO:0000256" key="1">
    <source>
        <dbReference type="ARBA" id="ARBA00004651"/>
    </source>
</evidence>
<keyword evidence="5 6" id="KW-0472">Membrane</keyword>
<evidence type="ECO:0000256" key="5">
    <source>
        <dbReference type="ARBA" id="ARBA00023136"/>
    </source>
</evidence>
<dbReference type="InterPro" id="IPR011701">
    <property type="entry name" value="MFS"/>
</dbReference>
<evidence type="ECO:0000313" key="7">
    <source>
        <dbReference type="EMBL" id="QIM51751.1"/>
    </source>
</evidence>
<dbReference type="Proteomes" id="UP000503162">
    <property type="component" value="Chromosome"/>
</dbReference>
<dbReference type="KEGG" id="hcz:G9Q37_06140"/>
<dbReference type="InterPro" id="IPR036259">
    <property type="entry name" value="MFS_trans_sf"/>
</dbReference>
<gene>
    <name evidence="7" type="ORF">G9Q37_06140</name>
</gene>
<feature type="transmembrane region" description="Helical" evidence="6">
    <location>
        <begin position="42"/>
        <end position="65"/>
    </location>
</feature>
<dbReference type="Gene3D" id="1.20.1250.20">
    <property type="entry name" value="MFS general substrate transporter like domains"/>
    <property type="match status" value="1"/>
</dbReference>
<dbReference type="Pfam" id="PF07690">
    <property type="entry name" value="MFS_1"/>
    <property type="match status" value="1"/>
</dbReference>
<dbReference type="SUPFAM" id="SSF103473">
    <property type="entry name" value="MFS general substrate transporter"/>
    <property type="match status" value="1"/>
</dbReference>
<feature type="transmembrane region" description="Helical" evidence="6">
    <location>
        <begin position="215"/>
        <end position="238"/>
    </location>
</feature>
<dbReference type="GO" id="GO:0005886">
    <property type="term" value="C:plasma membrane"/>
    <property type="evidence" value="ECO:0007669"/>
    <property type="project" value="UniProtKB-SubCell"/>
</dbReference>
<keyword evidence="2" id="KW-1003">Cell membrane</keyword>
<name>A0A6G8IF64_9BURK</name>
<evidence type="ECO:0000256" key="3">
    <source>
        <dbReference type="ARBA" id="ARBA00022692"/>
    </source>
</evidence>